<evidence type="ECO:0000313" key="1">
    <source>
        <dbReference type="EMBL" id="GEW87690.1"/>
    </source>
</evidence>
<dbReference type="EMBL" id="BKCJ010078226">
    <property type="protein sequence ID" value="GEW87690.1"/>
    <property type="molecule type" value="Genomic_DNA"/>
</dbReference>
<proteinExistence type="predicted"/>
<dbReference type="AlphaFoldDB" id="A0A699GYY7"/>
<comment type="caution">
    <text evidence="1">The sequence shown here is derived from an EMBL/GenBank/DDBJ whole genome shotgun (WGS) entry which is preliminary data.</text>
</comment>
<sequence length="443" mass="49968">MVVRRMPYEQFVEYLEEKCENYFQDMDLLEYLSQAITNEMDTCVFKKICPPKKRYFNDFFMDEMVDWIKIEAVEARTSTTDKGKEKVSEDATEVVEARRSIVDRGFNSDYESEFDSDDDSDYHSDKSVDCLSLGQEDLIELRNRMKVNREAKAKAKEVISGSEGFTIDEGIGHAITGCGSYQEYLVFMPLCMYSTILPPKPRKMHGRPRNKRIRSIGEGGSSTRVFKVGRPRKNQSNVNLEDADVVFRGTLRDEGVGGSRRGVGGSIGGAGVSRGGVGGSRVWKLEGELNSLQEGGEDEGFDSNEEEVVPKINDVSLVDGVFDVGLGGVRKEDFVMGEGVRKRGLCGCHGSRREVKKMIVKMMKMVETRENMISISTKTKDIFSNYVDPYLYNVDDFTSQDLIILNHNLLVMTNVSDDLLSFDLNIEFDVIGRRRIGLIRTTC</sequence>
<reference evidence="1" key="1">
    <citation type="journal article" date="2019" name="Sci. Rep.">
        <title>Draft genome of Tanacetum cinerariifolium, the natural source of mosquito coil.</title>
        <authorList>
            <person name="Yamashiro T."/>
            <person name="Shiraishi A."/>
            <person name="Satake H."/>
            <person name="Nakayama K."/>
        </authorList>
    </citation>
    <scope>NUCLEOTIDE SEQUENCE</scope>
</reference>
<protein>
    <submittedName>
        <fullName evidence="1">Uncharacterized protein</fullName>
    </submittedName>
</protein>
<accession>A0A699GYY7</accession>
<name>A0A699GYY7_TANCI</name>
<gene>
    <name evidence="1" type="ORF">Tci_259666</name>
</gene>
<organism evidence="1">
    <name type="scientific">Tanacetum cinerariifolium</name>
    <name type="common">Dalmatian daisy</name>
    <name type="synonym">Chrysanthemum cinerariifolium</name>
    <dbReference type="NCBI Taxonomy" id="118510"/>
    <lineage>
        <taxon>Eukaryota</taxon>
        <taxon>Viridiplantae</taxon>
        <taxon>Streptophyta</taxon>
        <taxon>Embryophyta</taxon>
        <taxon>Tracheophyta</taxon>
        <taxon>Spermatophyta</taxon>
        <taxon>Magnoliopsida</taxon>
        <taxon>eudicotyledons</taxon>
        <taxon>Gunneridae</taxon>
        <taxon>Pentapetalae</taxon>
        <taxon>asterids</taxon>
        <taxon>campanulids</taxon>
        <taxon>Asterales</taxon>
        <taxon>Asteraceae</taxon>
        <taxon>Asteroideae</taxon>
        <taxon>Anthemideae</taxon>
        <taxon>Anthemidinae</taxon>
        <taxon>Tanacetum</taxon>
    </lineage>
</organism>